<dbReference type="Pfam" id="PF01609">
    <property type="entry name" value="DDE_Tnp_1"/>
    <property type="match status" value="1"/>
</dbReference>
<sequence length="571" mass="66705">MAYFLKQTQNKKGTYLQIYSSFYNPEKKQTSHKSFKPIGYVDDLKKQGISDPVSYYKEEIKKMNADRQSEIRDKKSQKVSDTLPIKYYGYFPIRSINNRLGLDRDLCILQLPYNFKFNVFELLSSLVYARVISPCSKHKTFFDVLPYLIDETSFSRDQMYEGLRFLGIEYERIIEIYNHKIQLIYGRNTDHTYFDCTNFFFEIDKEDDLRRKGPSKEKRTDPIVGMGLLLDNKQIPIGMKIYPGNMSEKPIYREVIQGLKDRNNIKGKTIRVADKGLNCTANIMDAILCGDGYLFSKSVKTLPEKEKTWVLLDNDYVEVKDKNDNLLYKTKSCIDEFPYMITDNNGKKTKVMLCEKRVVTYNPSLAKKQIAEIDKEVNKALNASLSSAKRAEYGSKSKYMDFITVDKDGKGTDGNIKISVNMEAVEKAKRLAGYNLLVTSELKMTDEEIYNNYHNLWRIEESFRMMKSAFDARPVYLQREDSIIGHFLICYIAVLLMRLLQIEELDDQFGYQELIDYMRSATAVDLKGQYMVNLTKKSDVMLRLKKKIGRPIDNYYLTNKDIKNILNYKFR</sequence>
<evidence type="ECO:0000313" key="2">
    <source>
        <dbReference type="EMBL" id="BBH25971.1"/>
    </source>
</evidence>
<dbReference type="EMBL" id="AP019309">
    <property type="protein sequence ID" value="BBH25971.1"/>
    <property type="molecule type" value="Genomic_DNA"/>
</dbReference>
<dbReference type="PANTHER" id="PTHR34614">
    <property type="match status" value="1"/>
</dbReference>
<protein>
    <recommendedName>
        <fullName evidence="1">Transposase IS4-like domain-containing protein</fullName>
    </recommendedName>
</protein>
<accession>A0A3G9JVG5</accession>
<dbReference type="EMBL" id="AP019309">
    <property type="protein sequence ID" value="BBH26884.1"/>
    <property type="molecule type" value="Genomic_DNA"/>
</dbReference>
<proteinExistence type="predicted"/>
<dbReference type="KEGG" id="ebm:SG0102_09050"/>
<keyword evidence="4" id="KW-1185">Reference proteome</keyword>
<dbReference type="RefSeq" id="WP_125118886.1">
    <property type="nucleotide sequence ID" value="NZ_AP019309.1"/>
</dbReference>
<dbReference type="NCBIfam" id="NF033559">
    <property type="entry name" value="transpos_IS1634"/>
    <property type="match status" value="1"/>
</dbReference>
<feature type="domain" description="Transposase IS4-like" evidence="1">
    <location>
        <begin position="226"/>
        <end position="496"/>
    </location>
</feature>
<dbReference type="GO" id="GO:0004803">
    <property type="term" value="F:transposase activity"/>
    <property type="evidence" value="ECO:0007669"/>
    <property type="project" value="InterPro"/>
</dbReference>
<dbReference type="AlphaFoldDB" id="A0A3G9JVG5"/>
<dbReference type="OrthoDB" id="9767746at2"/>
<organism evidence="3 4">
    <name type="scientific">Intestinibaculum porci</name>
    <dbReference type="NCBI Taxonomy" id="2487118"/>
    <lineage>
        <taxon>Bacteria</taxon>
        <taxon>Bacillati</taxon>
        <taxon>Bacillota</taxon>
        <taxon>Erysipelotrichia</taxon>
        <taxon>Erysipelotrichales</taxon>
        <taxon>Erysipelotrichaceae</taxon>
        <taxon>Intestinibaculum</taxon>
    </lineage>
</organism>
<dbReference type="InterPro" id="IPR047654">
    <property type="entry name" value="IS1634_transpos"/>
</dbReference>
<dbReference type="InParanoid" id="A0A3G9JVG5"/>
<evidence type="ECO:0000313" key="4">
    <source>
        <dbReference type="Proteomes" id="UP000268059"/>
    </source>
</evidence>
<dbReference type="PANTHER" id="PTHR34614:SF2">
    <property type="entry name" value="TRANSPOSASE IS4-LIKE DOMAIN-CONTAINING PROTEIN"/>
    <property type="match status" value="1"/>
</dbReference>
<dbReference type="KEGG" id="ebm:SG0102_18180"/>
<gene>
    <name evidence="2" type="ORF">SG0102_09050</name>
    <name evidence="3" type="ORF">SG0102_18180</name>
</gene>
<evidence type="ECO:0000313" key="3">
    <source>
        <dbReference type="EMBL" id="BBH26884.1"/>
    </source>
</evidence>
<dbReference type="InterPro" id="IPR002559">
    <property type="entry name" value="Transposase_11"/>
</dbReference>
<evidence type="ECO:0000259" key="1">
    <source>
        <dbReference type="Pfam" id="PF01609"/>
    </source>
</evidence>
<dbReference type="SUPFAM" id="SSF53098">
    <property type="entry name" value="Ribonuclease H-like"/>
    <property type="match status" value="1"/>
</dbReference>
<dbReference type="Proteomes" id="UP000268059">
    <property type="component" value="Chromosome"/>
</dbReference>
<reference evidence="3 4" key="1">
    <citation type="submission" date="2018-11" db="EMBL/GenBank/DDBJ databases">
        <title>Novel Erysipelotrichaceae bacterium isolated from small intestine of a swine.</title>
        <authorList>
            <person name="Kim J.S."/>
            <person name="Choe H."/>
            <person name="Lee Y.R."/>
            <person name="Kim K.M."/>
            <person name="Park D.S."/>
        </authorList>
    </citation>
    <scope>NUCLEOTIDE SEQUENCE [LARGE SCALE GENOMIC DNA]</scope>
    <source>
        <strain evidence="3 4">SG0102</strain>
    </source>
</reference>
<dbReference type="GO" id="GO:0003677">
    <property type="term" value="F:DNA binding"/>
    <property type="evidence" value="ECO:0007669"/>
    <property type="project" value="InterPro"/>
</dbReference>
<dbReference type="GO" id="GO:0006313">
    <property type="term" value="P:DNA transposition"/>
    <property type="evidence" value="ECO:0007669"/>
    <property type="project" value="InterPro"/>
</dbReference>
<name>A0A3G9JVG5_9FIRM</name>
<dbReference type="InterPro" id="IPR012337">
    <property type="entry name" value="RNaseH-like_sf"/>
</dbReference>